<comment type="caution">
    <text evidence="3">The sequence shown here is derived from an EMBL/GenBank/DDBJ whole genome shotgun (WGS) entry which is preliminary data.</text>
</comment>
<dbReference type="EMBL" id="WJJP01000333">
    <property type="protein sequence ID" value="MBD3324995.1"/>
    <property type="molecule type" value="Genomic_DNA"/>
</dbReference>
<evidence type="ECO:0000313" key="4">
    <source>
        <dbReference type="Proteomes" id="UP000649604"/>
    </source>
</evidence>
<gene>
    <name evidence="3" type="ORF">GF339_10450</name>
</gene>
<evidence type="ECO:0000256" key="1">
    <source>
        <dbReference type="ARBA" id="ARBA00022723"/>
    </source>
</evidence>
<protein>
    <recommendedName>
        <fullName evidence="2">VOC domain-containing protein</fullName>
    </recommendedName>
</protein>
<feature type="domain" description="VOC" evidence="2">
    <location>
        <begin position="4"/>
        <end position="142"/>
    </location>
</feature>
<dbReference type="Proteomes" id="UP000649604">
    <property type="component" value="Unassembled WGS sequence"/>
</dbReference>
<dbReference type="InterPro" id="IPR051785">
    <property type="entry name" value="MMCE/EMCE_epimerase"/>
</dbReference>
<dbReference type="InterPro" id="IPR029068">
    <property type="entry name" value="Glyas_Bleomycin-R_OHBP_Dase"/>
</dbReference>
<dbReference type="GO" id="GO:0004493">
    <property type="term" value="F:methylmalonyl-CoA epimerase activity"/>
    <property type="evidence" value="ECO:0007669"/>
    <property type="project" value="TreeGrafter"/>
</dbReference>
<reference evidence="3" key="1">
    <citation type="submission" date="2019-11" db="EMBL/GenBank/DDBJ databases">
        <title>Microbial mats filling the niche in hypersaline microbial mats.</title>
        <authorList>
            <person name="Wong H.L."/>
            <person name="Macleod F.I."/>
            <person name="White R.A. III"/>
            <person name="Burns B.P."/>
        </authorList>
    </citation>
    <scope>NUCLEOTIDE SEQUENCE</scope>
    <source>
        <strain evidence="3">Rbin_158</strain>
    </source>
</reference>
<dbReference type="Pfam" id="PF00903">
    <property type="entry name" value="Glyoxalase"/>
    <property type="match status" value="1"/>
</dbReference>
<dbReference type="PANTHER" id="PTHR43048:SF3">
    <property type="entry name" value="METHYLMALONYL-COA EPIMERASE, MITOCHONDRIAL"/>
    <property type="match status" value="1"/>
</dbReference>
<dbReference type="AlphaFoldDB" id="A0A9D5JVN3"/>
<dbReference type="InterPro" id="IPR004360">
    <property type="entry name" value="Glyas_Fos-R_dOase_dom"/>
</dbReference>
<dbReference type="Gene3D" id="3.10.180.10">
    <property type="entry name" value="2,3-Dihydroxybiphenyl 1,2-Dioxygenase, domain 1"/>
    <property type="match status" value="1"/>
</dbReference>
<keyword evidence="1" id="KW-0479">Metal-binding</keyword>
<name>A0A9D5JVN3_9BACT</name>
<evidence type="ECO:0000259" key="2">
    <source>
        <dbReference type="PROSITE" id="PS51819"/>
    </source>
</evidence>
<dbReference type="InterPro" id="IPR037523">
    <property type="entry name" value="VOC_core"/>
</dbReference>
<dbReference type="PANTHER" id="PTHR43048">
    <property type="entry name" value="METHYLMALONYL-COA EPIMERASE"/>
    <property type="match status" value="1"/>
</dbReference>
<sequence>MITGLNHVALSVADFDRSVAFYRDLLDCEVTRILDCPPEKGLGDVVGMPGCAARIAHLQSGDMMFEIFEYHDPRGKPIPPDHKQADHGFTHVGFTSTDAKADYERLKAHGVKFFSEPIEFRPDVWIFYFYGPDGEVCELRQAND</sequence>
<dbReference type="PROSITE" id="PS51819">
    <property type="entry name" value="VOC"/>
    <property type="match status" value="1"/>
</dbReference>
<dbReference type="GO" id="GO:0046872">
    <property type="term" value="F:metal ion binding"/>
    <property type="evidence" value="ECO:0007669"/>
    <property type="project" value="UniProtKB-KW"/>
</dbReference>
<dbReference type="GO" id="GO:0046491">
    <property type="term" value="P:L-methylmalonyl-CoA metabolic process"/>
    <property type="evidence" value="ECO:0007669"/>
    <property type="project" value="TreeGrafter"/>
</dbReference>
<accession>A0A9D5JVN3</accession>
<organism evidence="3 4">
    <name type="scientific">candidate division KSB3 bacterium</name>
    <dbReference type="NCBI Taxonomy" id="2044937"/>
    <lineage>
        <taxon>Bacteria</taxon>
        <taxon>candidate division KSB3</taxon>
    </lineage>
</organism>
<proteinExistence type="predicted"/>
<dbReference type="SUPFAM" id="SSF54593">
    <property type="entry name" value="Glyoxalase/Bleomycin resistance protein/Dihydroxybiphenyl dioxygenase"/>
    <property type="match status" value="1"/>
</dbReference>
<evidence type="ECO:0000313" key="3">
    <source>
        <dbReference type="EMBL" id="MBD3324995.1"/>
    </source>
</evidence>